<dbReference type="EMBL" id="CP022315">
    <property type="protein sequence ID" value="ASK60778.1"/>
    <property type="molecule type" value="Genomic_DNA"/>
</dbReference>
<keyword evidence="1" id="KW-1133">Transmembrane helix</keyword>
<dbReference type="RefSeq" id="WP_089060055.1">
    <property type="nucleotide sequence ID" value="NZ_CP022315.1"/>
</dbReference>
<dbReference type="AlphaFoldDB" id="A0A220TY47"/>
<reference evidence="2 3" key="1">
    <citation type="submission" date="2017-07" db="EMBL/GenBank/DDBJ databases">
        <title>Virgibacillus sp. LM2416.</title>
        <authorList>
            <person name="Tak E.J."/>
            <person name="Bae J.-W."/>
        </authorList>
    </citation>
    <scope>NUCLEOTIDE SEQUENCE [LARGE SCALE GENOMIC DNA]</scope>
    <source>
        <strain evidence="2 3">LM2416</strain>
    </source>
</reference>
<protein>
    <submittedName>
        <fullName evidence="2">Uncharacterized protein</fullName>
    </submittedName>
</protein>
<gene>
    <name evidence="2" type="ORF">CFK37_00430</name>
</gene>
<feature type="transmembrane region" description="Helical" evidence="1">
    <location>
        <begin position="77"/>
        <end position="96"/>
    </location>
</feature>
<keyword evidence="1" id="KW-0472">Membrane</keyword>
<evidence type="ECO:0000313" key="3">
    <source>
        <dbReference type="Proteomes" id="UP000198312"/>
    </source>
</evidence>
<keyword evidence="1" id="KW-0812">Transmembrane</keyword>
<evidence type="ECO:0000313" key="2">
    <source>
        <dbReference type="EMBL" id="ASK60778.1"/>
    </source>
</evidence>
<proteinExistence type="predicted"/>
<feature type="transmembrane region" description="Helical" evidence="1">
    <location>
        <begin position="6"/>
        <end position="27"/>
    </location>
</feature>
<feature type="transmembrane region" description="Helical" evidence="1">
    <location>
        <begin position="48"/>
        <end position="71"/>
    </location>
</feature>
<dbReference type="KEGG" id="vil:CFK37_00430"/>
<evidence type="ECO:0000256" key="1">
    <source>
        <dbReference type="SAM" id="Phobius"/>
    </source>
</evidence>
<organism evidence="2 3">
    <name type="scientific">Virgibacillus phasianinus</name>
    <dbReference type="NCBI Taxonomy" id="2017483"/>
    <lineage>
        <taxon>Bacteria</taxon>
        <taxon>Bacillati</taxon>
        <taxon>Bacillota</taxon>
        <taxon>Bacilli</taxon>
        <taxon>Bacillales</taxon>
        <taxon>Bacillaceae</taxon>
        <taxon>Virgibacillus</taxon>
    </lineage>
</organism>
<dbReference type="Proteomes" id="UP000198312">
    <property type="component" value="Chromosome"/>
</dbReference>
<accession>A0A220TY47</accession>
<sequence length="264" mass="31662">MNRETLNLLLLVFPMVYVICIFITAFLKKKDIVRAKNGLIRFLNRLRMLWPVNLFFILLLISLLLANYMFHDFHAESYLISYGSLIVTVYFLDFLYSEHSRKSTANKRYMIDADVNQIIQDFKFGIADLFYYANPDENGVYDTARIYQLAEKDIHKMITSPFFWEIKLNLKHIKGFDYLINKNDFLNELLERKRNELNTILMRYSNLILYEDFKRVHALNELIHSFYFKQGSKFHQMDQRMLAHQLKTLIQSINDGFNIFAKWE</sequence>
<keyword evidence="3" id="KW-1185">Reference proteome</keyword>
<name>A0A220TY47_9BACI</name>